<accession>A0A382EV41</accession>
<dbReference type="PANTHER" id="PTHR30622">
    <property type="entry name" value="UNDECAPRENYL-DIPHOSPHATASE"/>
    <property type="match status" value="1"/>
</dbReference>
<evidence type="ECO:0000256" key="12">
    <source>
        <dbReference type="SAM" id="Phobius"/>
    </source>
</evidence>
<evidence type="ECO:0000256" key="1">
    <source>
        <dbReference type="ARBA" id="ARBA00004651"/>
    </source>
</evidence>
<evidence type="ECO:0000256" key="4">
    <source>
        <dbReference type="ARBA" id="ARBA00021581"/>
    </source>
</evidence>
<sequence>METLQAILLAIIQGLTEFLPISSSAHLILLSELSGWKDQGLVFDVALHFGTLLAVIFYFRDDLLNMFCPAHFKSIDVLIHSQLGIILVATIPVVLFGGLFNQLIEQNLRSPMIIAIATAFFGLLLFLADYRNKNKGKGIAVDLGIGLLIGLSQVFALIPGTSRSGVTITAGLFLGLSREEAAKFSFLLAIPVIIAASVFELYQLSQVEVLVFDYLDLFLGIIVSFVVAFLTIKWFLKMVQKIGMLPFFVYRILLAVFLLV</sequence>
<evidence type="ECO:0000313" key="13">
    <source>
        <dbReference type="EMBL" id="SVB54600.1"/>
    </source>
</evidence>
<gene>
    <name evidence="13" type="ORF">METZ01_LOCUS207454</name>
</gene>
<keyword evidence="8 12" id="KW-1133">Transmembrane helix</keyword>
<dbReference type="GO" id="GO:0005886">
    <property type="term" value="C:plasma membrane"/>
    <property type="evidence" value="ECO:0007669"/>
    <property type="project" value="UniProtKB-SubCell"/>
</dbReference>
<keyword evidence="5" id="KW-1003">Cell membrane</keyword>
<dbReference type="InterPro" id="IPR003824">
    <property type="entry name" value="UppP"/>
</dbReference>
<evidence type="ECO:0000256" key="8">
    <source>
        <dbReference type="ARBA" id="ARBA00022989"/>
    </source>
</evidence>
<evidence type="ECO:0000256" key="9">
    <source>
        <dbReference type="ARBA" id="ARBA00023136"/>
    </source>
</evidence>
<feature type="transmembrane region" description="Helical" evidence="12">
    <location>
        <begin position="214"/>
        <end position="236"/>
    </location>
</feature>
<dbReference type="PANTHER" id="PTHR30622:SF4">
    <property type="entry name" value="UNDECAPRENYL-DIPHOSPHATASE"/>
    <property type="match status" value="1"/>
</dbReference>
<feature type="transmembrane region" description="Helical" evidence="12">
    <location>
        <begin position="40"/>
        <end position="59"/>
    </location>
</feature>
<feature type="transmembrane region" description="Helical" evidence="12">
    <location>
        <begin position="112"/>
        <end position="128"/>
    </location>
</feature>
<organism evidence="13">
    <name type="scientific">marine metagenome</name>
    <dbReference type="NCBI Taxonomy" id="408172"/>
    <lineage>
        <taxon>unclassified sequences</taxon>
        <taxon>metagenomes</taxon>
        <taxon>ecological metagenomes</taxon>
    </lineage>
</organism>
<name>A0A382EV41_9ZZZZ</name>
<feature type="transmembrane region" description="Helical" evidence="12">
    <location>
        <begin position="242"/>
        <end position="259"/>
    </location>
</feature>
<dbReference type="Pfam" id="PF02673">
    <property type="entry name" value="BacA"/>
    <property type="match status" value="1"/>
</dbReference>
<dbReference type="NCBIfam" id="NF001393">
    <property type="entry name" value="PRK00281.2-4"/>
    <property type="match status" value="1"/>
</dbReference>
<dbReference type="EMBL" id="UINC01046500">
    <property type="protein sequence ID" value="SVB54600.1"/>
    <property type="molecule type" value="Genomic_DNA"/>
</dbReference>
<comment type="subcellular location">
    <subcellularLocation>
        <location evidence="1">Cell membrane</location>
        <topology evidence="1">Multi-pass membrane protein</topology>
    </subcellularLocation>
</comment>
<protein>
    <recommendedName>
        <fullName evidence="4">Undecaprenyl-diphosphatase</fullName>
        <ecNumber evidence="3">3.6.1.27</ecNumber>
    </recommendedName>
    <alternativeName>
        <fullName evidence="10">Undecaprenyl pyrophosphate phosphatase</fullName>
    </alternativeName>
</protein>
<dbReference type="HAMAP" id="MF_01006">
    <property type="entry name" value="Undec_diphosphatase"/>
    <property type="match status" value="1"/>
</dbReference>
<comment type="catalytic activity">
    <reaction evidence="11">
        <text>di-trans,octa-cis-undecaprenyl diphosphate + H2O = di-trans,octa-cis-undecaprenyl phosphate + phosphate + H(+)</text>
        <dbReference type="Rhea" id="RHEA:28094"/>
        <dbReference type="ChEBI" id="CHEBI:15377"/>
        <dbReference type="ChEBI" id="CHEBI:15378"/>
        <dbReference type="ChEBI" id="CHEBI:43474"/>
        <dbReference type="ChEBI" id="CHEBI:58405"/>
        <dbReference type="ChEBI" id="CHEBI:60392"/>
        <dbReference type="EC" id="3.6.1.27"/>
    </reaction>
</comment>
<comment type="similarity">
    <text evidence="2">Belongs to the UppP family.</text>
</comment>
<evidence type="ECO:0000256" key="2">
    <source>
        <dbReference type="ARBA" id="ARBA00010621"/>
    </source>
</evidence>
<evidence type="ECO:0000256" key="11">
    <source>
        <dbReference type="ARBA" id="ARBA00047594"/>
    </source>
</evidence>
<reference evidence="13" key="1">
    <citation type="submission" date="2018-05" db="EMBL/GenBank/DDBJ databases">
        <authorList>
            <person name="Lanie J.A."/>
            <person name="Ng W.-L."/>
            <person name="Kazmierczak K.M."/>
            <person name="Andrzejewski T.M."/>
            <person name="Davidsen T.M."/>
            <person name="Wayne K.J."/>
            <person name="Tettelin H."/>
            <person name="Glass J.I."/>
            <person name="Rusch D."/>
            <person name="Podicherti R."/>
            <person name="Tsui H.-C.T."/>
            <person name="Winkler M.E."/>
        </authorList>
    </citation>
    <scope>NUCLEOTIDE SEQUENCE</scope>
</reference>
<evidence type="ECO:0000256" key="7">
    <source>
        <dbReference type="ARBA" id="ARBA00022801"/>
    </source>
</evidence>
<keyword evidence="9 12" id="KW-0472">Membrane</keyword>
<evidence type="ECO:0000256" key="6">
    <source>
        <dbReference type="ARBA" id="ARBA00022692"/>
    </source>
</evidence>
<evidence type="ECO:0000256" key="10">
    <source>
        <dbReference type="ARBA" id="ARBA00032707"/>
    </source>
</evidence>
<dbReference type="AlphaFoldDB" id="A0A382EV41"/>
<dbReference type="EC" id="3.6.1.27" evidence="3"/>
<keyword evidence="7" id="KW-0378">Hydrolase</keyword>
<proteinExistence type="inferred from homology"/>
<dbReference type="NCBIfam" id="TIGR00753">
    <property type="entry name" value="undec_PP_bacA"/>
    <property type="match status" value="1"/>
</dbReference>
<keyword evidence="6 12" id="KW-0812">Transmembrane</keyword>
<evidence type="ECO:0000256" key="5">
    <source>
        <dbReference type="ARBA" id="ARBA00022475"/>
    </source>
</evidence>
<evidence type="ECO:0000256" key="3">
    <source>
        <dbReference type="ARBA" id="ARBA00012374"/>
    </source>
</evidence>
<dbReference type="GO" id="GO:0050380">
    <property type="term" value="F:undecaprenyl-diphosphatase activity"/>
    <property type="evidence" value="ECO:0007669"/>
    <property type="project" value="UniProtKB-EC"/>
</dbReference>
<feature type="transmembrane region" description="Helical" evidence="12">
    <location>
        <begin position="181"/>
        <end position="202"/>
    </location>
</feature>
<feature type="transmembrane region" description="Helical" evidence="12">
    <location>
        <begin position="79"/>
        <end position="100"/>
    </location>
</feature>
<feature type="transmembrane region" description="Helical" evidence="12">
    <location>
        <begin position="140"/>
        <end position="161"/>
    </location>
</feature>